<dbReference type="Gene3D" id="3.30.479.30">
    <property type="entry name" value="Band 7 domain"/>
    <property type="match status" value="1"/>
</dbReference>
<dbReference type="OrthoDB" id="5501731at2"/>
<reference evidence="4 5" key="1">
    <citation type="submission" date="2013-07" db="EMBL/GenBank/DDBJ databases">
        <title>Comparative Genomic and Metabolomic Analysis of Twelve Strains of Pseudoalteromonas luteoviolacea.</title>
        <authorList>
            <person name="Vynne N.G."/>
            <person name="Mansson M."/>
            <person name="Gram L."/>
        </authorList>
    </citation>
    <scope>NUCLEOTIDE SEQUENCE [LARGE SCALE GENOMIC DNA]</scope>
    <source>
        <strain evidence="4 5">NCIMB 1942</strain>
    </source>
</reference>
<comment type="subcellular location">
    <subcellularLocation>
        <location evidence="1">Membrane</location>
        <topology evidence="1">Single-pass membrane protein</topology>
    </subcellularLocation>
</comment>
<name>A0A167AJS3_9GAMM</name>
<dbReference type="CDD" id="cd13438">
    <property type="entry name" value="SPFH_eoslipins_u2"/>
    <property type="match status" value="1"/>
</dbReference>
<dbReference type="SUPFAM" id="SSF117892">
    <property type="entry name" value="Band 7/SPFH domain"/>
    <property type="match status" value="1"/>
</dbReference>
<accession>A0A167AJS3</accession>
<evidence type="ECO:0000313" key="5">
    <source>
        <dbReference type="Proteomes" id="UP000076587"/>
    </source>
</evidence>
<comment type="caution">
    <text evidence="4">The sequence shown here is derived from an EMBL/GenBank/DDBJ whole genome shotgun (WGS) entry which is preliminary data.</text>
</comment>
<evidence type="ECO:0000259" key="3">
    <source>
        <dbReference type="SMART" id="SM00244"/>
    </source>
</evidence>
<evidence type="ECO:0000313" key="4">
    <source>
        <dbReference type="EMBL" id="KZN45476.1"/>
    </source>
</evidence>
<protein>
    <recommendedName>
        <fullName evidence="3">Band 7 domain-containing protein</fullName>
    </recommendedName>
</protein>
<sequence length="540" mass="61011">MKFKKQQIVAETKRVFVYKNKQFKCVLTSGKHTFWDFKNELEFVTHNIETLFFVASDAERLYHSNPEVQAHISHYKLNEQEIGLLYFNDALKGVVAPGENLYLWQDAGDIHLERVDISNDFYVDEKTLKLIEKAGLNLASKLIRTAKTTVCKPVYQIQIERDHVGLLFVDNKLVQELPAGKYGVWQFGREIELKTFDSKKVSAEDAKDIYHKNSEMQSIEHQRLGSQEVGLLYVNQILKGIVPPGEYLYLWKAAGNIHLERVDISADFYVEKSIFAQVNSIGLNNTTKLFKTTMSEACKPIVDISIDSGHIGLLYVNNQLQQTLTPERYGIWQFNRDIEVKIFDLRTLMLEVSGQEILSKDRVSLRINLSASFRITDAVQAASSVDDVNSFAYNALQLALREAVGTQNLDDLLIDKLHINETVKELVSEQLAGIGVQLISVGMKDIILPGEMKAILNQVVEAQKAAEANVIKRREETAATRSLHNTAKVMENNPTLMRLKELEALEKVADKIESLTVYGGLEGLMNNVVNLGQKQGGQHV</sequence>
<dbReference type="InterPro" id="IPR001107">
    <property type="entry name" value="Band_7"/>
</dbReference>
<dbReference type="Gene3D" id="6.10.250.2090">
    <property type="match status" value="1"/>
</dbReference>
<dbReference type="PATRIC" id="fig|1365253.3.peg.3514"/>
<evidence type="ECO:0000256" key="2">
    <source>
        <dbReference type="ARBA" id="ARBA00008164"/>
    </source>
</evidence>
<dbReference type="InterPro" id="IPR043202">
    <property type="entry name" value="Band-7_stomatin-like"/>
</dbReference>
<feature type="domain" description="Band 7" evidence="3">
    <location>
        <begin position="300"/>
        <end position="460"/>
    </location>
</feature>
<dbReference type="PANTHER" id="PTHR10264">
    <property type="entry name" value="BAND 7 PROTEIN-RELATED"/>
    <property type="match status" value="1"/>
</dbReference>
<dbReference type="SMART" id="SM00244">
    <property type="entry name" value="PHB"/>
    <property type="match status" value="1"/>
</dbReference>
<comment type="similarity">
    <text evidence="2">Belongs to the band 7/mec-2 family.</text>
</comment>
<dbReference type="AlphaFoldDB" id="A0A167AJS3"/>
<dbReference type="EMBL" id="AUXT01000181">
    <property type="protein sequence ID" value="KZN45476.1"/>
    <property type="molecule type" value="Genomic_DNA"/>
</dbReference>
<dbReference type="InterPro" id="IPR036013">
    <property type="entry name" value="Band_7/SPFH_dom_sf"/>
</dbReference>
<dbReference type="InterPro" id="IPR001972">
    <property type="entry name" value="Stomatin_HflK_fam"/>
</dbReference>
<evidence type="ECO:0000256" key="1">
    <source>
        <dbReference type="ARBA" id="ARBA00004167"/>
    </source>
</evidence>
<dbReference type="RefSeq" id="WP_081228004.1">
    <property type="nucleotide sequence ID" value="NZ_AUXT01000181.1"/>
</dbReference>
<dbReference type="Proteomes" id="UP000076587">
    <property type="component" value="Unassembled WGS sequence"/>
</dbReference>
<dbReference type="PRINTS" id="PR00721">
    <property type="entry name" value="STOMATIN"/>
</dbReference>
<gene>
    <name evidence="4" type="ORF">N482_14655</name>
</gene>
<dbReference type="Pfam" id="PF01145">
    <property type="entry name" value="Band_7"/>
    <property type="match status" value="1"/>
</dbReference>
<dbReference type="PANTHER" id="PTHR10264:SF83">
    <property type="entry name" value="BLL5629 PROTEIN"/>
    <property type="match status" value="1"/>
</dbReference>
<organism evidence="4 5">
    <name type="scientific">Pseudoalteromonas luteoviolacea NCIMB 1942</name>
    <dbReference type="NCBI Taxonomy" id="1365253"/>
    <lineage>
        <taxon>Bacteria</taxon>
        <taxon>Pseudomonadati</taxon>
        <taxon>Pseudomonadota</taxon>
        <taxon>Gammaproteobacteria</taxon>
        <taxon>Alteromonadales</taxon>
        <taxon>Pseudoalteromonadaceae</taxon>
        <taxon>Pseudoalteromonas</taxon>
    </lineage>
</organism>
<dbReference type="GO" id="GO:0005886">
    <property type="term" value="C:plasma membrane"/>
    <property type="evidence" value="ECO:0007669"/>
    <property type="project" value="InterPro"/>
</dbReference>
<proteinExistence type="inferred from homology"/>